<keyword evidence="2" id="KW-1185">Reference proteome</keyword>
<dbReference type="RefSeq" id="WP_166934930.1">
    <property type="nucleotide sequence ID" value="NZ_VWXC01000013.1"/>
</dbReference>
<proteinExistence type="predicted"/>
<dbReference type="EMBL" id="VWXC01000013">
    <property type="protein sequence ID" value="NIG20588.1"/>
    <property type="molecule type" value="Genomic_DNA"/>
</dbReference>
<accession>A0ABX0RSL0</accession>
<protein>
    <submittedName>
        <fullName evidence="1">Uncharacterized protein</fullName>
    </submittedName>
</protein>
<evidence type="ECO:0000313" key="2">
    <source>
        <dbReference type="Proteomes" id="UP001515780"/>
    </source>
</evidence>
<dbReference type="Proteomes" id="UP001515780">
    <property type="component" value="Unassembled WGS sequence"/>
</dbReference>
<comment type="caution">
    <text evidence="1">The sequence shown here is derived from an EMBL/GenBank/DDBJ whole genome shotgun (WGS) entry which is preliminary data.</text>
</comment>
<reference evidence="1 2" key="1">
    <citation type="journal article" date="2019" name="bioRxiv">
        <title>Bacteria contribute to plant secondary compound degradation in a generalist herbivore system.</title>
        <authorList>
            <person name="Francoeur C.B."/>
            <person name="Khadempour L."/>
            <person name="Moreira-Soto R.D."/>
            <person name="Gotting K."/>
            <person name="Book A.J."/>
            <person name="Pinto-Tomas A.A."/>
            <person name="Keefover-Ring K."/>
            <person name="Currie C.R."/>
        </authorList>
    </citation>
    <scope>NUCLEOTIDE SEQUENCE [LARGE SCALE GENOMIC DNA]</scope>
    <source>
        <strain evidence="1">Al-1710</strain>
    </source>
</reference>
<sequence>MSDAPSAFRQVTRTARKEHKCCECPHPIAPGDKYVYSSGIWEREPFGFKQCLICAEVSNAAAAITDDYGDKPTFSGLKDWFANQVCREFKGDEFVAVFARDMQVSPEKIWHVLGREFFNE</sequence>
<evidence type="ECO:0000313" key="1">
    <source>
        <dbReference type="EMBL" id="NIG20588.1"/>
    </source>
</evidence>
<name>A0ABX0RSL0_9GAMM</name>
<organism evidence="1 2">
    <name type="scientific">Candidatus Pantoea communis</name>
    <dbReference type="NCBI Taxonomy" id="2608354"/>
    <lineage>
        <taxon>Bacteria</taxon>
        <taxon>Pseudomonadati</taxon>
        <taxon>Pseudomonadota</taxon>
        <taxon>Gammaproteobacteria</taxon>
        <taxon>Enterobacterales</taxon>
        <taxon>Erwiniaceae</taxon>
        <taxon>Pantoea</taxon>
    </lineage>
</organism>
<gene>
    <name evidence="1" type="ORF">F3J37_18085</name>
</gene>